<accession>A0A4Y2E399</accession>
<dbReference type="Proteomes" id="UP000499080">
    <property type="component" value="Unassembled WGS sequence"/>
</dbReference>
<evidence type="ECO:0000256" key="1">
    <source>
        <dbReference type="SAM" id="MobiDB-lite"/>
    </source>
</evidence>
<name>A0A4Y2E399_ARAVE</name>
<keyword evidence="3" id="KW-1185">Reference proteome</keyword>
<reference evidence="2 3" key="1">
    <citation type="journal article" date="2019" name="Sci. Rep.">
        <title>Orb-weaving spider Araneus ventricosus genome elucidates the spidroin gene catalogue.</title>
        <authorList>
            <person name="Kono N."/>
            <person name="Nakamura H."/>
            <person name="Ohtoshi R."/>
            <person name="Moran D.A.P."/>
            <person name="Shinohara A."/>
            <person name="Yoshida Y."/>
            <person name="Fujiwara M."/>
            <person name="Mori M."/>
            <person name="Tomita M."/>
            <person name="Arakawa K."/>
        </authorList>
    </citation>
    <scope>NUCLEOTIDE SEQUENCE [LARGE SCALE GENOMIC DNA]</scope>
</reference>
<dbReference type="AlphaFoldDB" id="A0A4Y2E399"/>
<evidence type="ECO:0000313" key="3">
    <source>
        <dbReference type="Proteomes" id="UP000499080"/>
    </source>
</evidence>
<organism evidence="2 3">
    <name type="scientific">Araneus ventricosus</name>
    <name type="common">Orbweaver spider</name>
    <name type="synonym">Epeira ventricosa</name>
    <dbReference type="NCBI Taxonomy" id="182803"/>
    <lineage>
        <taxon>Eukaryota</taxon>
        <taxon>Metazoa</taxon>
        <taxon>Ecdysozoa</taxon>
        <taxon>Arthropoda</taxon>
        <taxon>Chelicerata</taxon>
        <taxon>Arachnida</taxon>
        <taxon>Araneae</taxon>
        <taxon>Araneomorphae</taxon>
        <taxon>Entelegynae</taxon>
        <taxon>Araneoidea</taxon>
        <taxon>Araneidae</taxon>
        <taxon>Araneus</taxon>
    </lineage>
</organism>
<comment type="caution">
    <text evidence="2">The sequence shown here is derived from an EMBL/GenBank/DDBJ whole genome shotgun (WGS) entry which is preliminary data.</text>
</comment>
<dbReference type="EMBL" id="BGPR01000481">
    <property type="protein sequence ID" value="GBM22508.1"/>
    <property type="molecule type" value="Genomic_DNA"/>
</dbReference>
<proteinExistence type="predicted"/>
<gene>
    <name evidence="2" type="ORF">AVEN_183945_1</name>
</gene>
<sequence length="100" mass="11273">MVEPVRGGLIREKNRAIHYPNIPSALRPVPLMSYLPISKPPTDIVINSDDDEEYTDPSVPGTSKSRFHEHFNEEYINTSGSTVHIITSNDLNELVRDLTL</sequence>
<evidence type="ECO:0000313" key="2">
    <source>
        <dbReference type="EMBL" id="GBM22508.1"/>
    </source>
</evidence>
<protein>
    <submittedName>
        <fullName evidence="2">Uncharacterized protein</fullName>
    </submittedName>
</protein>
<feature type="region of interest" description="Disordered" evidence="1">
    <location>
        <begin position="44"/>
        <end position="66"/>
    </location>
</feature>